<dbReference type="PANTHER" id="PTHR45663:SF11">
    <property type="entry name" value="GEO12009P1"/>
    <property type="match status" value="1"/>
</dbReference>
<reference evidence="6 7" key="1">
    <citation type="submission" date="2014-02" db="EMBL/GenBank/DDBJ databases">
        <title>Draft genome sequence of Lysinibacillus odysseyi NBRC 100172.</title>
        <authorList>
            <person name="Zhang F."/>
            <person name="Wang G."/>
            <person name="Zhang L."/>
        </authorList>
    </citation>
    <scope>NUCLEOTIDE SEQUENCE [LARGE SCALE GENOMIC DNA]</scope>
    <source>
        <strain evidence="6 7">NBRC 100172</strain>
    </source>
</reference>
<evidence type="ECO:0000256" key="2">
    <source>
        <dbReference type="ARBA" id="ARBA00023157"/>
    </source>
</evidence>
<evidence type="ECO:0000256" key="1">
    <source>
        <dbReference type="ARBA" id="ARBA00008987"/>
    </source>
</evidence>
<keyword evidence="2" id="KW-1015">Disulfide bond</keyword>
<keyword evidence="4" id="KW-0812">Transmembrane</keyword>
<feature type="transmembrane region" description="Helical" evidence="4">
    <location>
        <begin position="6"/>
        <end position="24"/>
    </location>
</feature>
<dbReference type="InterPro" id="IPR013766">
    <property type="entry name" value="Thioredoxin_domain"/>
</dbReference>
<evidence type="ECO:0000313" key="7">
    <source>
        <dbReference type="Proteomes" id="UP000030437"/>
    </source>
</evidence>
<accession>A0A0A3IHF8</accession>
<dbReference type="AlphaFoldDB" id="A0A0A3IHF8"/>
<keyword evidence="7" id="KW-1185">Reference proteome</keyword>
<dbReference type="Proteomes" id="UP000030437">
    <property type="component" value="Unassembled WGS sequence"/>
</dbReference>
<sequence>MKKLGIIGGVVILLFIGIIVLTNMTNSDKLKDNPYGTENLQQPTIDLLDDENYQNIILPEDLEKKIASGEEVFAYMFSPVCVHCKQFTPKLMPVAKKEDIQIDQLNVYEYENAWTTYQLEATPTLIYFKDGKEVTRLVGDHSEDEVRQFFASIEK</sequence>
<dbReference type="PROSITE" id="PS51352">
    <property type="entry name" value="THIOREDOXIN_2"/>
    <property type="match status" value="1"/>
</dbReference>
<dbReference type="OrthoDB" id="32134at2"/>
<dbReference type="CDD" id="cd02947">
    <property type="entry name" value="TRX_family"/>
    <property type="match status" value="1"/>
</dbReference>
<dbReference type="EMBL" id="JPVP01000059">
    <property type="protein sequence ID" value="KGR82900.1"/>
    <property type="molecule type" value="Genomic_DNA"/>
</dbReference>
<dbReference type="Pfam" id="PF00085">
    <property type="entry name" value="Thioredoxin"/>
    <property type="match status" value="1"/>
</dbReference>
<protein>
    <submittedName>
        <fullName evidence="6">Thioredoxin</fullName>
    </submittedName>
</protein>
<dbReference type="GO" id="GO:0015035">
    <property type="term" value="F:protein-disulfide reductase activity"/>
    <property type="evidence" value="ECO:0007669"/>
    <property type="project" value="TreeGrafter"/>
</dbReference>
<keyword evidence="4" id="KW-1133">Transmembrane helix</keyword>
<keyword evidence="4" id="KW-0472">Membrane</keyword>
<dbReference type="GO" id="GO:0005829">
    <property type="term" value="C:cytosol"/>
    <property type="evidence" value="ECO:0007669"/>
    <property type="project" value="TreeGrafter"/>
</dbReference>
<dbReference type="PANTHER" id="PTHR45663">
    <property type="entry name" value="GEO12009P1"/>
    <property type="match status" value="1"/>
</dbReference>
<evidence type="ECO:0000313" key="6">
    <source>
        <dbReference type="EMBL" id="KGR82900.1"/>
    </source>
</evidence>
<dbReference type="STRING" id="1220589.CD32_18890"/>
<proteinExistence type="inferred from homology"/>
<organism evidence="6 7">
    <name type="scientific">Lysinibacillus odysseyi 34hs-1 = NBRC 100172</name>
    <dbReference type="NCBI Taxonomy" id="1220589"/>
    <lineage>
        <taxon>Bacteria</taxon>
        <taxon>Bacillati</taxon>
        <taxon>Bacillota</taxon>
        <taxon>Bacilli</taxon>
        <taxon>Bacillales</taxon>
        <taxon>Bacillaceae</taxon>
        <taxon>Lysinibacillus</taxon>
    </lineage>
</organism>
<dbReference type="RefSeq" id="WP_036157576.1">
    <property type="nucleotide sequence ID" value="NZ_AVCX01000002.1"/>
</dbReference>
<dbReference type="GO" id="GO:0045454">
    <property type="term" value="P:cell redox homeostasis"/>
    <property type="evidence" value="ECO:0007669"/>
    <property type="project" value="TreeGrafter"/>
</dbReference>
<comment type="similarity">
    <text evidence="1">Belongs to the thioredoxin family.</text>
</comment>
<dbReference type="InterPro" id="IPR036249">
    <property type="entry name" value="Thioredoxin-like_sf"/>
</dbReference>
<gene>
    <name evidence="6" type="ORF">CD32_18890</name>
</gene>
<name>A0A0A3IHF8_9BACI</name>
<evidence type="ECO:0000256" key="3">
    <source>
        <dbReference type="ARBA" id="ARBA00023284"/>
    </source>
</evidence>
<dbReference type="SUPFAM" id="SSF52833">
    <property type="entry name" value="Thioredoxin-like"/>
    <property type="match status" value="1"/>
</dbReference>
<dbReference type="eggNOG" id="COG0526">
    <property type="taxonomic scope" value="Bacteria"/>
</dbReference>
<evidence type="ECO:0000259" key="5">
    <source>
        <dbReference type="PROSITE" id="PS51352"/>
    </source>
</evidence>
<evidence type="ECO:0000256" key="4">
    <source>
        <dbReference type="SAM" id="Phobius"/>
    </source>
</evidence>
<keyword evidence="3" id="KW-0676">Redox-active center</keyword>
<dbReference type="Gene3D" id="3.40.30.10">
    <property type="entry name" value="Glutaredoxin"/>
    <property type="match status" value="1"/>
</dbReference>
<comment type="caution">
    <text evidence="6">The sequence shown here is derived from an EMBL/GenBank/DDBJ whole genome shotgun (WGS) entry which is preliminary data.</text>
</comment>
<feature type="domain" description="Thioredoxin" evidence="5">
    <location>
        <begin position="36"/>
        <end position="155"/>
    </location>
</feature>